<protein>
    <submittedName>
        <fullName evidence="2">Uncharacterized protein</fullName>
    </submittedName>
</protein>
<feature type="compositionally biased region" description="Low complexity" evidence="1">
    <location>
        <begin position="75"/>
        <end position="84"/>
    </location>
</feature>
<proteinExistence type="predicted"/>
<dbReference type="EMBL" id="CADCTH010000371">
    <property type="protein sequence ID" value="CAA9269773.1"/>
    <property type="molecule type" value="Genomic_DNA"/>
</dbReference>
<dbReference type="AlphaFoldDB" id="A0A6J4J5Y9"/>
<gene>
    <name evidence="2" type="ORF">AVDCRST_MAG54-2929</name>
</gene>
<feature type="compositionally biased region" description="Low complexity" evidence="1">
    <location>
        <begin position="1"/>
        <end position="15"/>
    </location>
</feature>
<organism evidence="2">
    <name type="scientific">uncultured Actinomycetospora sp</name>
    <dbReference type="NCBI Taxonomy" id="1135996"/>
    <lineage>
        <taxon>Bacteria</taxon>
        <taxon>Bacillati</taxon>
        <taxon>Actinomycetota</taxon>
        <taxon>Actinomycetes</taxon>
        <taxon>Pseudonocardiales</taxon>
        <taxon>Pseudonocardiaceae</taxon>
        <taxon>Actinomycetospora</taxon>
        <taxon>environmental samples</taxon>
    </lineage>
</organism>
<sequence length="105" mass="11137">RRRRPGATPARRSPASSPPSPKRPGWPTASRRRRCAPSTGATPCDGASRPRSRPSAVRSAPASARSRACRRGSRCRSCARAATSWAGWDTASPASTGWPNASRRG</sequence>
<feature type="non-terminal residue" evidence="2">
    <location>
        <position position="1"/>
    </location>
</feature>
<evidence type="ECO:0000313" key="2">
    <source>
        <dbReference type="EMBL" id="CAA9269773.1"/>
    </source>
</evidence>
<reference evidence="2" key="1">
    <citation type="submission" date="2020-02" db="EMBL/GenBank/DDBJ databases">
        <authorList>
            <person name="Meier V. D."/>
        </authorList>
    </citation>
    <scope>NUCLEOTIDE SEQUENCE</scope>
    <source>
        <strain evidence="2">AVDCRST_MAG54</strain>
    </source>
</reference>
<feature type="compositionally biased region" description="Low complexity" evidence="1">
    <location>
        <begin position="47"/>
        <end position="66"/>
    </location>
</feature>
<evidence type="ECO:0000256" key="1">
    <source>
        <dbReference type="SAM" id="MobiDB-lite"/>
    </source>
</evidence>
<feature type="region of interest" description="Disordered" evidence="1">
    <location>
        <begin position="1"/>
        <end position="105"/>
    </location>
</feature>
<feature type="non-terminal residue" evidence="2">
    <location>
        <position position="105"/>
    </location>
</feature>
<name>A0A6J4J5Y9_9PSEU</name>
<accession>A0A6J4J5Y9</accession>